<organism evidence="1 2">
    <name type="scientific">Dallia pectoralis</name>
    <name type="common">Alaska blackfish</name>
    <dbReference type="NCBI Taxonomy" id="75939"/>
    <lineage>
        <taxon>Eukaryota</taxon>
        <taxon>Metazoa</taxon>
        <taxon>Chordata</taxon>
        <taxon>Craniata</taxon>
        <taxon>Vertebrata</taxon>
        <taxon>Euteleostomi</taxon>
        <taxon>Actinopterygii</taxon>
        <taxon>Neopterygii</taxon>
        <taxon>Teleostei</taxon>
        <taxon>Protacanthopterygii</taxon>
        <taxon>Esociformes</taxon>
        <taxon>Umbridae</taxon>
        <taxon>Dallia</taxon>
    </lineage>
</organism>
<gene>
    <name evidence="1" type="ORF">DPEC_G00323140</name>
</gene>
<proteinExistence type="predicted"/>
<keyword evidence="2" id="KW-1185">Reference proteome</keyword>
<reference evidence="1" key="1">
    <citation type="submission" date="2021-05" db="EMBL/GenBank/DDBJ databases">
        <authorList>
            <person name="Pan Q."/>
            <person name="Jouanno E."/>
            <person name="Zahm M."/>
            <person name="Klopp C."/>
            <person name="Cabau C."/>
            <person name="Louis A."/>
            <person name="Berthelot C."/>
            <person name="Parey E."/>
            <person name="Roest Crollius H."/>
            <person name="Montfort J."/>
            <person name="Robinson-Rechavi M."/>
            <person name="Bouchez O."/>
            <person name="Lampietro C."/>
            <person name="Lopez Roques C."/>
            <person name="Donnadieu C."/>
            <person name="Postlethwait J."/>
            <person name="Bobe J."/>
            <person name="Dillon D."/>
            <person name="Chandos A."/>
            <person name="von Hippel F."/>
            <person name="Guiguen Y."/>
        </authorList>
    </citation>
    <scope>NUCLEOTIDE SEQUENCE</scope>
    <source>
        <strain evidence="1">YG-Jan2019</strain>
    </source>
</reference>
<dbReference type="Proteomes" id="UP001157502">
    <property type="component" value="Chromosome 31"/>
</dbReference>
<evidence type="ECO:0000313" key="1">
    <source>
        <dbReference type="EMBL" id="KAJ7988399.1"/>
    </source>
</evidence>
<evidence type="ECO:0000313" key="2">
    <source>
        <dbReference type="Proteomes" id="UP001157502"/>
    </source>
</evidence>
<dbReference type="EMBL" id="CM055758">
    <property type="protein sequence ID" value="KAJ7988399.1"/>
    <property type="molecule type" value="Genomic_DNA"/>
</dbReference>
<protein>
    <submittedName>
        <fullName evidence="1">Uncharacterized protein</fullName>
    </submittedName>
</protein>
<name>A0ACC2FAP3_DALPE</name>
<accession>A0ACC2FAP3</accession>
<comment type="caution">
    <text evidence="1">The sequence shown here is derived from an EMBL/GenBank/DDBJ whole genome shotgun (WGS) entry which is preliminary data.</text>
</comment>
<sequence length="867" mass="95278">MGTKPPKLDIDTGGSQGEGKTLTGSGQWESSGSAEGSSGSGEGGSSDGESEGQIGEGVTPTQGLRPDHSQPGGTSGFPASEEGHPSGDRVTVQQPAVIYKEKGQSPTTAAYSQSGAIEISGLDQSMDVSQQSKSPIHVIFVNVHQNNQSVDQLLGYIDQTVGGNVDRMIPRIPDSDGILSIAEYPTLRFVNETWQVTHEPMTEVEVRGDQLETATPIYGEPETDKVKSLPFIDNYPGETSEEPIIDGDLVPVTEMDWTQIEEKTDTPEDTTPSSWHTFPVSSPGSPVVSPYDDSEASGGRAQEGSSEDPRPTPASENLSGVVTDETEIGGSESFTRSPSRTQSTYVDGTPPEGTHLPLRPVGGDFEGSTSAEEDGSAQEVDPSEQPGYTSPGRPGDLAIPLVGPEVEGQTTPPLHLLPTPPLHLLTTPPLHLLPTPAPSPDHTSTPSPDHPSTPSSDHPSTPPPARPSRPIPDWALTAPTVLPEEEEEFIDPPLLESSPHVPEEPQSTYQPLPDLDNFLEVQTLDVTGLQMCTVNVCLNGASCYRKGSASICVCPPGYTGQRCQTDVDECQSNPCHNGATCMDGIGSFTCLCLPSYAGELCEQDTEVCQFGWQKFQSHCYKYVTHRRTWDAAERECRLQGAHLASVLSQEEQLYVNRLGHDYQWIGLNDKMFERDFRWTDGNILQYEHWRPNQPDSFFQSEEDCVVMIWHAGGQWNDVPCNYHLTFTCKKGTVACDQPPVVESARAFGSMKPRYEIGALVRYHCNNGFIQKHVPTIRCRDNGQWDRPKISCMSPATYQKSLAFKQHIRSQINHKHGQNPNNNRNNHENQIEENYQSQQYNREDKKRLSQQPHDNHDIQHQREKRHLH</sequence>